<organism evidence="8 9">
    <name type="scientific">Rubrobacter tropicus</name>
    <dbReference type="NCBI Taxonomy" id="2653851"/>
    <lineage>
        <taxon>Bacteria</taxon>
        <taxon>Bacillati</taxon>
        <taxon>Actinomycetota</taxon>
        <taxon>Rubrobacteria</taxon>
        <taxon>Rubrobacterales</taxon>
        <taxon>Rubrobacteraceae</taxon>
        <taxon>Rubrobacter</taxon>
    </lineage>
</organism>
<name>A0A6G8Q787_9ACTN</name>
<feature type="transmembrane region" description="Helical" evidence="6">
    <location>
        <begin position="41"/>
        <end position="68"/>
    </location>
</feature>
<protein>
    <submittedName>
        <fullName evidence="8">PspC domain-containing protein</fullName>
    </submittedName>
</protein>
<proteinExistence type="predicted"/>
<dbReference type="Proteomes" id="UP000501452">
    <property type="component" value="Chromosome"/>
</dbReference>
<comment type="subcellular location">
    <subcellularLocation>
        <location evidence="1">Cell membrane</location>
        <topology evidence="1">Single-pass membrane protein</topology>
    </subcellularLocation>
</comment>
<evidence type="ECO:0000313" key="8">
    <source>
        <dbReference type="EMBL" id="QIN82298.1"/>
    </source>
</evidence>
<dbReference type="KEGG" id="rub:GBA63_06255"/>
<evidence type="ECO:0000256" key="1">
    <source>
        <dbReference type="ARBA" id="ARBA00004162"/>
    </source>
</evidence>
<evidence type="ECO:0000259" key="7">
    <source>
        <dbReference type="Pfam" id="PF04024"/>
    </source>
</evidence>
<dbReference type="PANTHER" id="PTHR33885:SF3">
    <property type="entry name" value="PHAGE SHOCK PROTEIN C"/>
    <property type="match status" value="1"/>
</dbReference>
<dbReference type="InterPro" id="IPR007168">
    <property type="entry name" value="Phageshock_PspC_N"/>
</dbReference>
<dbReference type="PANTHER" id="PTHR33885">
    <property type="entry name" value="PHAGE SHOCK PROTEIN C"/>
    <property type="match status" value="1"/>
</dbReference>
<keyword evidence="2" id="KW-1003">Cell membrane</keyword>
<evidence type="ECO:0000313" key="9">
    <source>
        <dbReference type="Proteomes" id="UP000501452"/>
    </source>
</evidence>
<dbReference type="InterPro" id="IPR052027">
    <property type="entry name" value="PspC"/>
</dbReference>
<evidence type="ECO:0000256" key="5">
    <source>
        <dbReference type="ARBA" id="ARBA00023136"/>
    </source>
</evidence>
<accession>A0A6G8Q787</accession>
<evidence type="ECO:0000256" key="4">
    <source>
        <dbReference type="ARBA" id="ARBA00022989"/>
    </source>
</evidence>
<keyword evidence="3 6" id="KW-0812">Transmembrane</keyword>
<evidence type="ECO:0000256" key="3">
    <source>
        <dbReference type="ARBA" id="ARBA00022692"/>
    </source>
</evidence>
<feature type="domain" description="Phage shock protein PspC N-terminal" evidence="7">
    <location>
        <begin position="14"/>
        <end position="74"/>
    </location>
</feature>
<reference evidence="8 9" key="1">
    <citation type="submission" date="2019-10" db="EMBL/GenBank/DDBJ databases">
        <title>Rubrobacter sp nov SCSIO 52090 isolated from a deep-sea sediment in the South China Sea.</title>
        <authorList>
            <person name="Chen R.W."/>
        </authorList>
    </citation>
    <scope>NUCLEOTIDE SEQUENCE [LARGE SCALE GENOMIC DNA]</scope>
    <source>
        <strain evidence="8 9">SCSIO 52909</strain>
    </source>
</reference>
<dbReference type="EMBL" id="CP045119">
    <property type="protein sequence ID" value="QIN82298.1"/>
    <property type="molecule type" value="Genomic_DNA"/>
</dbReference>
<keyword evidence="5 6" id="KW-0472">Membrane</keyword>
<dbReference type="AlphaFoldDB" id="A0A6G8Q787"/>
<evidence type="ECO:0000256" key="2">
    <source>
        <dbReference type="ARBA" id="ARBA00022475"/>
    </source>
</evidence>
<dbReference type="Pfam" id="PF04024">
    <property type="entry name" value="PspC"/>
    <property type="match status" value="1"/>
</dbReference>
<evidence type="ECO:0000256" key="6">
    <source>
        <dbReference type="SAM" id="Phobius"/>
    </source>
</evidence>
<dbReference type="GO" id="GO:0005886">
    <property type="term" value="C:plasma membrane"/>
    <property type="evidence" value="ECO:0007669"/>
    <property type="project" value="UniProtKB-SubCell"/>
</dbReference>
<keyword evidence="4 6" id="KW-1133">Transmembrane helix</keyword>
<keyword evidence="9" id="KW-1185">Reference proteome</keyword>
<gene>
    <name evidence="8" type="ORF">GBA63_06255</name>
</gene>
<sequence>MRVSFGIEGGNFLRFKRAKRDRWLLGVCGGLARSQGWNPNVVRLVTAVLAIAIPGFSLIPVLIIYIILGAVLPESDEF</sequence>